<evidence type="ECO:0000313" key="7">
    <source>
        <dbReference type="EMBL" id="GFU40527.1"/>
    </source>
</evidence>
<sequence length="218" mass="24479">MLIDRYGCKNVLVFGTLVCAFSIGSNMFLRWDLMMTASVFFGLANGPFVAAQTYYIDEMATRFQSTLNENMEFIMALFFGLFMFFSENTQVIGNVLSYYILKDGNSPPVNATQPSECGAQFIPSNNDTNQNLDPPSDYERHLLIGTYLGMALLSVLIMIIFLDPLKNDVKEGSGCRVVLERFVSAFKQLQKPQQMLLLPLSVYIGMEGPFYGNEVTQV</sequence>
<comment type="caution">
    <text evidence="7">The sequence shown here is derived from an EMBL/GenBank/DDBJ whole genome shotgun (WGS) entry which is preliminary data.</text>
</comment>
<dbReference type="Proteomes" id="UP000887013">
    <property type="component" value="Unassembled WGS sequence"/>
</dbReference>
<evidence type="ECO:0000256" key="6">
    <source>
        <dbReference type="SAM" id="Phobius"/>
    </source>
</evidence>
<dbReference type="AlphaFoldDB" id="A0A8X6UT62"/>
<comment type="subcellular location">
    <subcellularLocation>
        <location evidence="1">Membrane</location>
        <topology evidence="1">Multi-pass membrane protein</topology>
    </subcellularLocation>
</comment>
<evidence type="ECO:0000256" key="4">
    <source>
        <dbReference type="ARBA" id="ARBA00022989"/>
    </source>
</evidence>
<protein>
    <submittedName>
        <fullName evidence="7">Protein unc-93 homolog A</fullName>
    </submittedName>
</protein>
<keyword evidence="5 6" id="KW-0472">Membrane</keyword>
<dbReference type="InterPro" id="IPR010291">
    <property type="entry name" value="Ion_channel_UNC-93"/>
</dbReference>
<evidence type="ECO:0000256" key="3">
    <source>
        <dbReference type="ARBA" id="ARBA00022692"/>
    </source>
</evidence>
<name>A0A8X6UT62_NEPPI</name>
<evidence type="ECO:0000313" key="8">
    <source>
        <dbReference type="Proteomes" id="UP000887013"/>
    </source>
</evidence>
<dbReference type="PANTHER" id="PTHR19444:SF11">
    <property type="entry name" value="UNC93-LIKE PROTEIN"/>
    <property type="match status" value="1"/>
</dbReference>
<organism evidence="7 8">
    <name type="scientific">Nephila pilipes</name>
    <name type="common">Giant wood spider</name>
    <name type="synonym">Nephila maculata</name>
    <dbReference type="NCBI Taxonomy" id="299642"/>
    <lineage>
        <taxon>Eukaryota</taxon>
        <taxon>Metazoa</taxon>
        <taxon>Ecdysozoa</taxon>
        <taxon>Arthropoda</taxon>
        <taxon>Chelicerata</taxon>
        <taxon>Arachnida</taxon>
        <taxon>Araneae</taxon>
        <taxon>Araneomorphae</taxon>
        <taxon>Entelegynae</taxon>
        <taxon>Araneoidea</taxon>
        <taxon>Nephilidae</taxon>
        <taxon>Nephila</taxon>
    </lineage>
</organism>
<feature type="transmembrane region" description="Helical" evidence="6">
    <location>
        <begin position="142"/>
        <end position="162"/>
    </location>
</feature>
<keyword evidence="8" id="KW-1185">Reference proteome</keyword>
<dbReference type="GO" id="GO:0006937">
    <property type="term" value="P:regulation of muscle contraction"/>
    <property type="evidence" value="ECO:0007669"/>
    <property type="project" value="TreeGrafter"/>
</dbReference>
<keyword evidence="3 6" id="KW-0812">Transmembrane</keyword>
<feature type="transmembrane region" description="Helical" evidence="6">
    <location>
        <begin position="12"/>
        <end position="29"/>
    </location>
</feature>
<dbReference type="InterPro" id="IPR051951">
    <property type="entry name" value="UNC-93_regulatory"/>
</dbReference>
<dbReference type="GO" id="GO:0055120">
    <property type="term" value="C:striated muscle dense body"/>
    <property type="evidence" value="ECO:0007669"/>
    <property type="project" value="TreeGrafter"/>
</dbReference>
<dbReference type="OrthoDB" id="78663at2759"/>
<dbReference type="SUPFAM" id="SSF103473">
    <property type="entry name" value="MFS general substrate transporter"/>
    <property type="match status" value="1"/>
</dbReference>
<dbReference type="GO" id="GO:0043266">
    <property type="term" value="P:regulation of potassium ion transport"/>
    <property type="evidence" value="ECO:0007669"/>
    <property type="project" value="TreeGrafter"/>
</dbReference>
<evidence type="ECO:0000256" key="1">
    <source>
        <dbReference type="ARBA" id="ARBA00004141"/>
    </source>
</evidence>
<evidence type="ECO:0000256" key="2">
    <source>
        <dbReference type="ARBA" id="ARBA00009172"/>
    </source>
</evidence>
<reference evidence="7" key="1">
    <citation type="submission" date="2020-08" db="EMBL/GenBank/DDBJ databases">
        <title>Multicomponent nature underlies the extraordinary mechanical properties of spider dragline silk.</title>
        <authorList>
            <person name="Kono N."/>
            <person name="Nakamura H."/>
            <person name="Mori M."/>
            <person name="Yoshida Y."/>
            <person name="Ohtoshi R."/>
            <person name="Malay A.D."/>
            <person name="Moran D.A.P."/>
            <person name="Tomita M."/>
            <person name="Numata K."/>
            <person name="Arakawa K."/>
        </authorList>
    </citation>
    <scope>NUCLEOTIDE SEQUENCE</scope>
</reference>
<accession>A0A8X6UT62</accession>
<proteinExistence type="inferred from homology"/>
<dbReference type="Pfam" id="PF05978">
    <property type="entry name" value="UNC-93"/>
    <property type="match status" value="1"/>
</dbReference>
<gene>
    <name evidence="7" type="primary">unc93a</name>
    <name evidence="7" type="ORF">NPIL_144661</name>
</gene>
<dbReference type="InterPro" id="IPR036259">
    <property type="entry name" value="MFS_trans_sf"/>
</dbReference>
<dbReference type="Gene3D" id="1.20.1250.20">
    <property type="entry name" value="MFS general substrate transporter like domains"/>
    <property type="match status" value="1"/>
</dbReference>
<comment type="similarity">
    <text evidence="2">Belongs to the unc-93 family.</text>
</comment>
<keyword evidence="4 6" id="KW-1133">Transmembrane helix</keyword>
<dbReference type="GO" id="GO:0015459">
    <property type="term" value="F:potassium channel regulator activity"/>
    <property type="evidence" value="ECO:0007669"/>
    <property type="project" value="TreeGrafter"/>
</dbReference>
<dbReference type="PANTHER" id="PTHR19444">
    <property type="entry name" value="UNC-93 RELATED"/>
    <property type="match status" value="1"/>
</dbReference>
<evidence type="ECO:0000256" key="5">
    <source>
        <dbReference type="ARBA" id="ARBA00023136"/>
    </source>
</evidence>
<dbReference type="EMBL" id="BMAW01035669">
    <property type="protein sequence ID" value="GFU40527.1"/>
    <property type="molecule type" value="Genomic_DNA"/>
</dbReference>
<dbReference type="GO" id="GO:0005886">
    <property type="term" value="C:plasma membrane"/>
    <property type="evidence" value="ECO:0007669"/>
    <property type="project" value="TreeGrafter"/>
</dbReference>
<feature type="transmembrane region" description="Helical" evidence="6">
    <location>
        <begin position="77"/>
        <end position="101"/>
    </location>
</feature>
<feature type="transmembrane region" description="Helical" evidence="6">
    <location>
        <begin position="35"/>
        <end position="56"/>
    </location>
</feature>